<dbReference type="InterPro" id="IPR017937">
    <property type="entry name" value="Thioredoxin_CS"/>
</dbReference>
<name>A0ABR5MFZ4_9BACI</name>
<dbReference type="Gene3D" id="3.40.30.10">
    <property type="entry name" value="Glutaredoxin"/>
    <property type="match status" value="1"/>
</dbReference>
<keyword evidence="4" id="KW-1185">Reference proteome</keyword>
<evidence type="ECO:0000259" key="2">
    <source>
        <dbReference type="PROSITE" id="PS51352"/>
    </source>
</evidence>
<keyword evidence="1" id="KW-1015">Disulfide bond</keyword>
<dbReference type="CDD" id="cd02966">
    <property type="entry name" value="TlpA_like_family"/>
    <property type="match status" value="1"/>
</dbReference>
<dbReference type="RefSeq" id="WP_060669140.1">
    <property type="nucleotide sequence ID" value="NZ_JARTGE010000016.1"/>
</dbReference>
<dbReference type="InterPro" id="IPR050553">
    <property type="entry name" value="Thioredoxin_ResA/DsbE_sf"/>
</dbReference>
<dbReference type="PROSITE" id="PS00194">
    <property type="entry name" value="THIOREDOXIN_1"/>
    <property type="match status" value="1"/>
</dbReference>
<evidence type="ECO:0000313" key="3">
    <source>
        <dbReference type="EMBL" id="KPH71316.1"/>
    </source>
</evidence>
<dbReference type="InterPro" id="IPR000866">
    <property type="entry name" value="AhpC/TSA"/>
</dbReference>
<organism evidence="3 4">
    <name type="scientific">Oceanobacillus caeni</name>
    <dbReference type="NCBI Taxonomy" id="405946"/>
    <lineage>
        <taxon>Bacteria</taxon>
        <taxon>Bacillati</taxon>
        <taxon>Bacillota</taxon>
        <taxon>Bacilli</taxon>
        <taxon>Bacillales</taxon>
        <taxon>Bacillaceae</taxon>
        <taxon>Oceanobacillus</taxon>
    </lineage>
</organism>
<gene>
    <name evidence="3" type="ORF">AFL42_15510</name>
</gene>
<dbReference type="Pfam" id="PF00578">
    <property type="entry name" value="AhpC-TSA"/>
    <property type="match status" value="1"/>
</dbReference>
<accession>A0ABR5MFZ4</accession>
<dbReference type="PANTHER" id="PTHR42852">
    <property type="entry name" value="THIOL:DISULFIDE INTERCHANGE PROTEIN DSBE"/>
    <property type="match status" value="1"/>
</dbReference>
<dbReference type="PANTHER" id="PTHR42852:SF1">
    <property type="entry name" value="THIOREDOXIN-LIKE PROTEIN YNEN"/>
    <property type="match status" value="1"/>
</dbReference>
<dbReference type="PROSITE" id="PS51352">
    <property type="entry name" value="THIOREDOXIN_2"/>
    <property type="match status" value="1"/>
</dbReference>
<reference evidence="3 4" key="1">
    <citation type="submission" date="2015-07" db="EMBL/GenBank/DDBJ databases">
        <title>High-quality draft genome sequence of Oceanobacillus caeni HM6, a bacillus isolated from a human feces.</title>
        <authorList>
            <person name="Kumar J."/>
            <person name="Verma M.K."/>
            <person name="Pandey R."/>
            <person name="Bhambi M."/>
            <person name="Chauhan N."/>
        </authorList>
    </citation>
    <scope>NUCLEOTIDE SEQUENCE [LARGE SCALE GENOMIC DNA]</scope>
    <source>
        <strain evidence="3 4">HM6</strain>
    </source>
</reference>
<dbReference type="InterPro" id="IPR036249">
    <property type="entry name" value="Thioredoxin-like_sf"/>
</dbReference>
<evidence type="ECO:0000256" key="1">
    <source>
        <dbReference type="ARBA" id="ARBA00023157"/>
    </source>
</evidence>
<protein>
    <submittedName>
        <fullName evidence="3">Alkyl hydroperoxide reductase</fullName>
    </submittedName>
</protein>
<sequence>MKKIILAIIIVGMLGWAVYDFVINRDSTEVGTSVGDMAPDIELTTLNGETVKLSDYRGNKVFVNFWATWCPPCRAEMPDIQKFDNDEDVQILAVNLTSTEKSVDDVQKFVDELGLTFPILKDEKGKVEQMYKVNAYPTSYLIDSDGVIRKVALGAMNYEMMVQEFEKIK</sequence>
<comment type="caution">
    <text evidence="3">The sequence shown here is derived from an EMBL/GenBank/DDBJ whole genome shotgun (WGS) entry which is preliminary data.</text>
</comment>
<dbReference type="Proteomes" id="UP000037854">
    <property type="component" value="Unassembled WGS sequence"/>
</dbReference>
<proteinExistence type="predicted"/>
<feature type="domain" description="Thioredoxin" evidence="2">
    <location>
        <begin position="32"/>
        <end position="169"/>
    </location>
</feature>
<evidence type="ECO:0000313" key="4">
    <source>
        <dbReference type="Proteomes" id="UP000037854"/>
    </source>
</evidence>
<dbReference type="EMBL" id="LGTK01000079">
    <property type="protein sequence ID" value="KPH71316.1"/>
    <property type="molecule type" value="Genomic_DNA"/>
</dbReference>
<dbReference type="SUPFAM" id="SSF52833">
    <property type="entry name" value="Thioredoxin-like"/>
    <property type="match status" value="1"/>
</dbReference>
<dbReference type="InterPro" id="IPR013766">
    <property type="entry name" value="Thioredoxin_domain"/>
</dbReference>